<dbReference type="AlphaFoldDB" id="A0A5B0BIS4"/>
<dbReference type="OrthoDB" id="4329982at2"/>
<organism evidence="1 2">
    <name type="scientific">Streptomyces apricus</name>
    <dbReference type="NCBI Taxonomy" id="1828112"/>
    <lineage>
        <taxon>Bacteria</taxon>
        <taxon>Bacillati</taxon>
        <taxon>Actinomycetota</taxon>
        <taxon>Actinomycetes</taxon>
        <taxon>Kitasatosporales</taxon>
        <taxon>Streptomycetaceae</taxon>
        <taxon>Streptomyces</taxon>
    </lineage>
</organism>
<name>A0A5B0BIS4_9ACTN</name>
<sequence length="412" mass="45084">MDHLLGGRLLGRLLSGDRLLGGRLPGNRLPGVGLFGSRLLGGRVPGNRLLGSRLLADRLRVFRLRGHEREAGALRGLRHLPGGLGRVHGGLGLRGVGDLGVGARCGAARLDGVRDLGLRALGELPLRGVGNLRLRGDRERSGARRVLRLRSPVRLLRHRYGNLGRSRDRSGHLYRPGVRRTVRMRTRALRKDRFCGRPLGADLCHRRGNPHLRLNLGLGLRLGSPGRRPLRRGLVTRHVEVLGSGRGRRRLPYGERGGRPRRAAVGQRAHRAARAVRDRRAEVQRAARDGRLRGGRRHPDGAEVDRTAVAARRLVRTGFVDGLDDRRRGRRGHLVAPRTLGARQQQVFVFGGGSGEVGVRTGGGDARLLHHACVLRQPLARDLAGVGHAYPSPIGLVPLRPARPGRRTDRPS</sequence>
<evidence type="ECO:0000313" key="2">
    <source>
        <dbReference type="Proteomes" id="UP000324965"/>
    </source>
</evidence>
<protein>
    <submittedName>
        <fullName evidence="1">Uncharacterized protein</fullName>
    </submittedName>
</protein>
<evidence type="ECO:0000313" key="1">
    <source>
        <dbReference type="EMBL" id="KAA0940889.1"/>
    </source>
</evidence>
<accession>A0A5B0BIS4</accession>
<keyword evidence="2" id="KW-1185">Reference proteome</keyword>
<dbReference type="Proteomes" id="UP000324965">
    <property type="component" value="Unassembled WGS sequence"/>
</dbReference>
<comment type="caution">
    <text evidence="1">The sequence shown here is derived from an EMBL/GenBank/DDBJ whole genome shotgun (WGS) entry which is preliminary data.</text>
</comment>
<proteinExistence type="predicted"/>
<reference evidence="1 2" key="1">
    <citation type="submission" date="2019-05" db="EMBL/GenBank/DDBJ databases">
        <authorList>
            <person name="Hariharan J."/>
            <person name="Choudoir M.J."/>
            <person name="Diebold P."/>
            <person name="Panke-Buisse K."/>
            <person name="Buckley D.H."/>
        </authorList>
    </citation>
    <scope>NUCLEOTIDE SEQUENCE [LARGE SCALE GENOMIC DNA]</scope>
    <source>
        <strain evidence="1 2">SUN51</strain>
    </source>
</reference>
<gene>
    <name evidence="1" type="ORF">FGF04_08540</name>
</gene>
<dbReference type="EMBL" id="VDFC01000023">
    <property type="protein sequence ID" value="KAA0940889.1"/>
    <property type="molecule type" value="Genomic_DNA"/>
</dbReference>